<evidence type="ECO:0000256" key="3">
    <source>
        <dbReference type="ARBA" id="ARBA00012374"/>
    </source>
</evidence>
<feature type="transmembrane region" description="Helical" evidence="14">
    <location>
        <begin position="40"/>
        <end position="60"/>
    </location>
</feature>
<keyword evidence="6 14" id="KW-0812">Transmembrane</keyword>
<organism evidence="15 16">
    <name type="scientific">Oceanithermus desulfurans NBRC 100063</name>
    <dbReference type="NCBI Taxonomy" id="1227550"/>
    <lineage>
        <taxon>Bacteria</taxon>
        <taxon>Thermotogati</taxon>
        <taxon>Deinococcota</taxon>
        <taxon>Deinococci</taxon>
        <taxon>Thermales</taxon>
        <taxon>Thermaceae</taxon>
        <taxon>Oceanithermus</taxon>
    </lineage>
</organism>
<dbReference type="PANTHER" id="PTHR30622:SF4">
    <property type="entry name" value="UNDECAPRENYL-DIPHOSPHATASE"/>
    <property type="match status" value="1"/>
</dbReference>
<feature type="transmembrane region" description="Helical" evidence="14">
    <location>
        <begin position="185"/>
        <end position="205"/>
    </location>
</feature>
<evidence type="ECO:0000256" key="8">
    <source>
        <dbReference type="ARBA" id="ARBA00022989"/>
    </source>
</evidence>
<evidence type="ECO:0000256" key="10">
    <source>
        <dbReference type="ARBA" id="ARBA00023251"/>
    </source>
</evidence>
<feature type="transmembrane region" description="Helical" evidence="14">
    <location>
        <begin position="113"/>
        <end position="133"/>
    </location>
</feature>
<evidence type="ECO:0000256" key="2">
    <source>
        <dbReference type="ARBA" id="ARBA00010621"/>
    </source>
</evidence>
<comment type="subcellular location">
    <subcellularLocation>
        <location evidence="1 14">Cell membrane</location>
        <topology evidence="1 14">Multi-pass membrane protein</topology>
    </subcellularLocation>
</comment>
<keyword evidence="14" id="KW-0573">Peptidoglycan synthesis</keyword>
<keyword evidence="10 14" id="KW-0046">Antibiotic resistance</keyword>
<keyword evidence="9 14" id="KW-0472">Membrane</keyword>
<comment type="caution">
    <text evidence="15">The sequence shown here is derived from an EMBL/GenBank/DDBJ whole genome shotgun (WGS) entry which is preliminary data.</text>
</comment>
<evidence type="ECO:0000313" key="15">
    <source>
        <dbReference type="EMBL" id="GEM89572.1"/>
    </source>
</evidence>
<dbReference type="OrthoDB" id="9808289at2"/>
<comment type="function">
    <text evidence="14">Catalyzes the dephosphorylation of undecaprenyl diphosphate (UPP). Confers resistance to bacitracin.</text>
</comment>
<dbReference type="InterPro" id="IPR003824">
    <property type="entry name" value="UppP"/>
</dbReference>
<protein>
    <recommendedName>
        <fullName evidence="4 14">Undecaprenyl-diphosphatase</fullName>
        <ecNumber evidence="3 14">3.6.1.27</ecNumber>
    </recommendedName>
    <alternativeName>
        <fullName evidence="12 14">Bacitracin resistance protein</fullName>
    </alternativeName>
    <alternativeName>
        <fullName evidence="11 14">Undecaprenyl pyrophosphate phosphatase</fullName>
    </alternativeName>
</protein>
<dbReference type="GO" id="GO:0050380">
    <property type="term" value="F:undecaprenyl-diphosphatase activity"/>
    <property type="evidence" value="ECO:0007669"/>
    <property type="project" value="UniProtKB-UniRule"/>
</dbReference>
<dbReference type="GO" id="GO:0046677">
    <property type="term" value="P:response to antibiotic"/>
    <property type="evidence" value="ECO:0007669"/>
    <property type="project" value="UniProtKB-UniRule"/>
</dbReference>
<dbReference type="EC" id="3.6.1.27" evidence="3 14"/>
<dbReference type="AlphaFoldDB" id="A0A511RKV1"/>
<dbReference type="HAMAP" id="MF_01006">
    <property type="entry name" value="Undec_diphosphatase"/>
    <property type="match status" value="1"/>
</dbReference>
<dbReference type="GO" id="GO:0008360">
    <property type="term" value="P:regulation of cell shape"/>
    <property type="evidence" value="ECO:0007669"/>
    <property type="project" value="UniProtKB-KW"/>
</dbReference>
<feature type="transmembrane region" description="Helical" evidence="14">
    <location>
        <begin position="245"/>
        <end position="263"/>
    </location>
</feature>
<dbReference type="RefSeq" id="WP_147146502.1">
    <property type="nucleotide sequence ID" value="NZ_BJXN01000005.1"/>
</dbReference>
<gene>
    <name evidence="14 15" type="primary">uppP</name>
    <name evidence="15" type="ORF">ODE01S_10060</name>
</gene>
<name>A0A511RKV1_9DEIN</name>
<evidence type="ECO:0000313" key="16">
    <source>
        <dbReference type="Proteomes" id="UP000321827"/>
    </source>
</evidence>
<evidence type="ECO:0000256" key="12">
    <source>
        <dbReference type="ARBA" id="ARBA00032932"/>
    </source>
</evidence>
<feature type="transmembrane region" description="Helical" evidence="14">
    <location>
        <begin position="217"/>
        <end position="239"/>
    </location>
</feature>
<keyword evidence="7 14" id="KW-0378">Hydrolase</keyword>
<evidence type="ECO:0000256" key="13">
    <source>
        <dbReference type="ARBA" id="ARBA00047594"/>
    </source>
</evidence>
<comment type="miscellaneous">
    <text evidence="14">Bacitracin is thought to be involved in the inhibition of peptidoglycan synthesis by sequestering undecaprenyl diphosphate, thereby reducing the pool of lipid carrier available.</text>
</comment>
<keyword evidence="14" id="KW-0133">Cell shape</keyword>
<evidence type="ECO:0000256" key="4">
    <source>
        <dbReference type="ARBA" id="ARBA00021581"/>
    </source>
</evidence>
<sequence>MDLFRAIVLGVVQGLTEFLPVSSSGHLVLADYYLFGGQALPLWVDIASNTGTFLAALLLMRREIAQALTGFFAGLARREARESEGWKLALLILVASLPALVVGLALKDIFERINNPVFVSFGLLLTGVILWTTPAGGRKDTADRIAYKDAFLGGLAQSLAILPGVSRSGSTIAAFLHLGLSPVMAAKLSFLMYSVASFGVMLLGLKDGLPDGVDAAPVLAMIAAAFVSGYLAMLWLFGILRRGQFRWFAPYVWALAAWTLFTLR</sequence>
<comment type="catalytic activity">
    <reaction evidence="13 14">
        <text>di-trans,octa-cis-undecaprenyl diphosphate + H2O = di-trans,octa-cis-undecaprenyl phosphate + phosphate + H(+)</text>
        <dbReference type="Rhea" id="RHEA:28094"/>
        <dbReference type="ChEBI" id="CHEBI:15377"/>
        <dbReference type="ChEBI" id="CHEBI:15378"/>
        <dbReference type="ChEBI" id="CHEBI:43474"/>
        <dbReference type="ChEBI" id="CHEBI:58405"/>
        <dbReference type="ChEBI" id="CHEBI:60392"/>
        <dbReference type="EC" id="3.6.1.27"/>
    </reaction>
</comment>
<evidence type="ECO:0000256" key="7">
    <source>
        <dbReference type="ARBA" id="ARBA00022801"/>
    </source>
</evidence>
<evidence type="ECO:0000256" key="5">
    <source>
        <dbReference type="ARBA" id="ARBA00022475"/>
    </source>
</evidence>
<accession>A0A511RKV1</accession>
<dbReference type="GO" id="GO:0071555">
    <property type="term" value="P:cell wall organization"/>
    <property type="evidence" value="ECO:0007669"/>
    <property type="project" value="UniProtKB-KW"/>
</dbReference>
<proteinExistence type="inferred from homology"/>
<keyword evidence="14" id="KW-0961">Cell wall biogenesis/degradation</keyword>
<dbReference type="Proteomes" id="UP000321827">
    <property type="component" value="Unassembled WGS sequence"/>
</dbReference>
<evidence type="ECO:0000256" key="6">
    <source>
        <dbReference type="ARBA" id="ARBA00022692"/>
    </source>
</evidence>
<dbReference type="Pfam" id="PF02673">
    <property type="entry name" value="BacA"/>
    <property type="match status" value="1"/>
</dbReference>
<dbReference type="EMBL" id="BJXN01000005">
    <property type="protein sequence ID" value="GEM89572.1"/>
    <property type="molecule type" value="Genomic_DNA"/>
</dbReference>
<feature type="transmembrane region" description="Helical" evidence="14">
    <location>
        <begin position="88"/>
        <end position="107"/>
    </location>
</feature>
<evidence type="ECO:0000256" key="11">
    <source>
        <dbReference type="ARBA" id="ARBA00032707"/>
    </source>
</evidence>
<evidence type="ECO:0000256" key="14">
    <source>
        <dbReference type="HAMAP-Rule" id="MF_01006"/>
    </source>
</evidence>
<dbReference type="GO" id="GO:0009252">
    <property type="term" value="P:peptidoglycan biosynthetic process"/>
    <property type="evidence" value="ECO:0007669"/>
    <property type="project" value="UniProtKB-KW"/>
</dbReference>
<dbReference type="GO" id="GO:0005886">
    <property type="term" value="C:plasma membrane"/>
    <property type="evidence" value="ECO:0007669"/>
    <property type="project" value="UniProtKB-SubCell"/>
</dbReference>
<comment type="similarity">
    <text evidence="2 14">Belongs to the UppP family.</text>
</comment>
<evidence type="ECO:0000256" key="1">
    <source>
        <dbReference type="ARBA" id="ARBA00004651"/>
    </source>
</evidence>
<evidence type="ECO:0000256" key="9">
    <source>
        <dbReference type="ARBA" id="ARBA00023136"/>
    </source>
</evidence>
<keyword evidence="5 14" id="KW-1003">Cell membrane</keyword>
<dbReference type="PANTHER" id="PTHR30622">
    <property type="entry name" value="UNDECAPRENYL-DIPHOSPHATASE"/>
    <property type="match status" value="1"/>
</dbReference>
<keyword evidence="8 14" id="KW-1133">Transmembrane helix</keyword>
<reference evidence="15 16" key="1">
    <citation type="submission" date="2019-07" db="EMBL/GenBank/DDBJ databases">
        <title>Whole genome shotgun sequence of Oceanithermus desulfurans NBRC 100063.</title>
        <authorList>
            <person name="Hosoyama A."/>
            <person name="Uohara A."/>
            <person name="Ohji S."/>
            <person name="Ichikawa N."/>
        </authorList>
    </citation>
    <scope>NUCLEOTIDE SEQUENCE [LARGE SCALE GENOMIC DNA]</scope>
    <source>
        <strain evidence="15 16">NBRC 100063</strain>
    </source>
</reference>